<evidence type="ECO:0000256" key="3">
    <source>
        <dbReference type="ARBA" id="ARBA00022692"/>
    </source>
</evidence>
<evidence type="ECO:0000313" key="8">
    <source>
        <dbReference type="EMBL" id="SHH16187.1"/>
    </source>
</evidence>
<dbReference type="PANTHER" id="PTHR35007:SF2">
    <property type="entry name" value="PILUS ASSEMBLE PROTEIN"/>
    <property type="match status" value="1"/>
</dbReference>
<reference evidence="8 9" key="1">
    <citation type="submission" date="2016-11" db="EMBL/GenBank/DDBJ databases">
        <authorList>
            <person name="Jaros S."/>
            <person name="Januszkiewicz K."/>
            <person name="Wedrychowicz H."/>
        </authorList>
    </citation>
    <scope>NUCLEOTIDE SEQUENCE [LARGE SCALE GENOMIC DNA]</scope>
    <source>
        <strain evidence="8 9">DSM 45408</strain>
    </source>
</reference>
<evidence type="ECO:0000256" key="5">
    <source>
        <dbReference type="ARBA" id="ARBA00023136"/>
    </source>
</evidence>
<gene>
    <name evidence="8" type="ORF">SAMN05444351_4141</name>
</gene>
<dbReference type="GO" id="GO:0005886">
    <property type="term" value="C:plasma membrane"/>
    <property type="evidence" value="ECO:0007669"/>
    <property type="project" value="UniProtKB-SubCell"/>
</dbReference>
<feature type="transmembrane region" description="Helical" evidence="6">
    <location>
        <begin position="118"/>
        <end position="139"/>
    </location>
</feature>
<dbReference type="PANTHER" id="PTHR35007">
    <property type="entry name" value="INTEGRAL MEMBRANE PROTEIN-RELATED"/>
    <property type="match status" value="1"/>
</dbReference>
<evidence type="ECO:0000259" key="7">
    <source>
        <dbReference type="Pfam" id="PF00482"/>
    </source>
</evidence>
<evidence type="ECO:0000256" key="2">
    <source>
        <dbReference type="ARBA" id="ARBA00022475"/>
    </source>
</evidence>
<keyword evidence="9" id="KW-1185">Reference proteome</keyword>
<accession>A0A1M5QPX6</accession>
<organism evidence="8 9">
    <name type="scientific">Geodermatophilus nigrescens</name>
    <dbReference type="NCBI Taxonomy" id="1070870"/>
    <lineage>
        <taxon>Bacteria</taxon>
        <taxon>Bacillati</taxon>
        <taxon>Actinomycetota</taxon>
        <taxon>Actinomycetes</taxon>
        <taxon>Geodermatophilales</taxon>
        <taxon>Geodermatophilaceae</taxon>
        <taxon>Geodermatophilus</taxon>
    </lineage>
</organism>
<dbReference type="InterPro" id="IPR018076">
    <property type="entry name" value="T2SS_GspF_dom"/>
</dbReference>
<comment type="subcellular location">
    <subcellularLocation>
        <location evidence="1">Cell membrane</location>
        <topology evidence="1">Multi-pass membrane protein</topology>
    </subcellularLocation>
</comment>
<keyword evidence="2" id="KW-1003">Cell membrane</keyword>
<dbReference type="Pfam" id="PF00482">
    <property type="entry name" value="T2SSF"/>
    <property type="match status" value="1"/>
</dbReference>
<dbReference type="AlphaFoldDB" id="A0A1M5QPX6"/>
<evidence type="ECO:0000256" key="4">
    <source>
        <dbReference type="ARBA" id="ARBA00022989"/>
    </source>
</evidence>
<evidence type="ECO:0000256" key="6">
    <source>
        <dbReference type="SAM" id="Phobius"/>
    </source>
</evidence>
<dbReference type="RefSeq" id="WP_083628964.1">
    <property type="nucleotide sequence ID" value="NZ_FQVX01000005.1"/>
</dbReference>
<sequence length="294" mass="31284">MPGIVLAGVLAIVLPLGLSVHVALSRSGRVLSIARRNLTRGLFSTTYEVGSLEARRTGWGAVLRALTPDPAARRVRRLLDLAGRPEGWTMTRLLWAKLALGAAAVLVAAVAFTENPGLLVGVLCVAGVAVAYHVPEILLHGRGQERQAAIALELPDVLDQMTIAVEAGLGFEGALARAAATGTGPLAGELVRTLQDVTVGRPRREAYEALVKRTQVEDLRRFVSAINQADAYGIAVVDVLRVQADEMRLKRRQRAEEQAAKVPVKVTFPLIACILPALLIIVVGPMIAGLGEVM</sequence>
<keyword evidence="4 6" id="KW-1133">Transmembrane helix</keyword>
<evidence type="ECO:0000313" key="9">
    <source>
        <dbReference type="Proteomes" id="UP000184471"/>
    </source>
</evidence>
<evidence type="ECO:0000256" key="1">
    <source>
        <dbReference type="ARBA" id="ARBA00004651"/>
    </source>
</evidence>
<dbReference type="STRING" id="1070870.SAMN05444351_4141"/>
<feature type="transmembrane region" description="Helical" evidence="6">
    <location>
        <begin position="6"/>
        <end position="24"/>
    </location>
</feature>
<protein>
    <submittedName>
        <fullName evidence="8">Tight adherence protein C</fullName>
    </submittedName>
</protein>
<feature type="transmembrane region" description="Helical" evidence="6">
    <location>
        <begin position="266"/>
        <end position="288"/>
    </location>
</feature>
<name>A0A1M5QPX6_9ACTN</name>
<keyword evidence="5 6" id="KW-0472">Membrane</keyword>
<feature type="transmembrane region" description="Helical" evidence="6">
    <location>
        <begin position="94"/>
        <end position="112"/>
    </location>
</feature>
<proteinExistence type="predicted"/>
<dbReference type="Proteomes" id="UP000184471">
    <property type="component" value="Unassembled WGS sequence"/>
</dbReference>
<dbReference type="EMBL" id="FQVX01000005">
    <property type="protein sequence ID" value="SHH16187.1"/>
    <property type="molecule type" value="Genomic_DNA"/>
</dbReference>
<keyword evidence="3 6" id="KW-0812">Transmembrane</keyword>
<dbReference type="OrthoDB" id="9810662at2"/>
<feature type="domain" description="Type II secretion system protein GspF" evidence="7">
    <location>
        <begin position="158"/>
        <end position="283"/>
    </location>
</feature>